<sequence length="212" mass="25160">MYIKFFLSMLFLSCTNKKADNISAFNPNNKHNNQLQIKTTKSKEDKGFLVLKNTYNQNNILTIYNLDKSKWKSFKFNDQFNDDDIAPNAIKPENTLLVFKCLGRENGFYKIVVNDEKNIFKYIKESDLNFKYQTIKEHILTVFSIDFNEEKNPLKSEPDDKAKQFSKNKNSFYYPIKINGNWLMVEDDNKEKFWIKWCNENGALILDLYYDA</sequence>
<protein>
    <recommendedName>
        <fullName evidence="3">Lipoprotein</fullName>
    </recommendedName>
</protein>
<accession>A0ABP9LRD5</accession>
<dbReference type="EMBL" id="BAABHX010000001">
    <property type="protein sequence ID" value="GAA5084043.1"/>
    <property type="molecule type" value="Genomic_DNA"/>
</dbReference>
<reference evidence="2" key="1">
    <citation type="journal article" date="2019" name="Int. J. Syst. Evol. Microbiol.">
        <title>The Global Catalogue of Microorganisms (GCM) 10K type strain sequencing project: providing services to taxonomists for standard genome sequencing and annotation.</title>
        <authorList>
            <consortium name="The Broad Institute Genomics Platform"/>
            <consortium name="The Broad Institute Genome Sequencing Center for Infectious Disease"/>
            <person name="Wu L."/>
            <person name="Ma J."/>
        </authorList>
    </citation>
    <scope>NUCLEOTIDE SEQUENCE [LARGE SCALE GENOMIC DNA]</scope>
    <source>
        <strain evidence="2">JCM 18019</strain>
    </source>
</reference>
<keyword evidence="2" id="KW-1185">Reference proteome</keyword>
<gene>
    <name evidence="1" type="ORF">GCM10023210_03390</name>
</gene>
<dbReference type="Proteomes" id="UP001500353">
    <property type="component" value="Unassembled WGS sequence"/>
</dbReference>
<evidence type="ECO:0008006" key="3">
    <source>
        <dbReference type="Google" id="ProtNLM"/>
    </source>
</evidence>
<organism evidence="1 2">
    <name type="scientific">Chryseobacterium ginsengisoli</name>
    <dbReference type="NCBI Taxonomy" id="363853"/>
    <lineage>
        <taxon>Bacteria</taxon>
        <taxon>Pseudomonadati</taxon>
        <taxon>Bacteroidota</taxon>
        <taxon>Flavobacteriia</taxon>
        <taxon>Flavobacteriales</taxon>
        <taxon>Weeksellaceae</taxon>
        <taxon>Chryseobacterium group</taxon>
        <taxon>Chryseobacterium</taxon>
    </lineage>
</organism>
<comment type="caution">
    <text evidence="1">The sequence shown here is derived from an EMBL/GenBank/DDBJ whole genome shotgun (WGS) entry which is preliminary data.</text>
</comment>
<dbReference type="RefSeq" id="WP_345199904.1">
    <property type="nucleotide sequence ID" value="NZ_BAABHX010000001.1"/>
</dbReference>
<evidence type="ECO:0000313" key="1">
    <source>
        <dbReference type="EMBL" id="GAA5084043.1"/>
    </source>
</evidence>
<proteinExistence type="predicted"/>
<evidence type="ECO:0000313" key="2">
    <source>
        <dbReference type="Proteomes" id="UP001500353"/>
    </source>
</evidence>
<name>A0ABP9LRD5_9FLAO</name>